<dbReference type="EMBL" id="AP018150">
    <property type="protein sequence ID" value="BBE10463.1"/>
    <property type="molecule type" value="Genomic_DNA"/>
</dbReference>
<dbReference type="AlphaFoldDB" id="A0A2Z6EYC0"/>
<evidence type="ECO:0000313" key="10">
    <source>
        <dbReference type="Proteomes" id="UP000282597"/>
    </source>
</evidence>
<evidence type="ECO:0000256" key="1">
    <source>
        <dbReference type="ARBA" id="ARBA00002606"/>
    </source>
</evidence>
<dbReference type="Gene3D" id="3.40.50.170">
    <property type="entry name" value="Formyl transferase, N-terminal domain"/>
    <property type="match status" value="1"/>
</dbReference>
<organism evidence="9 10">
    <name type="scientific">Mycoavidus cysteinexigens</name>
    <dbReference type="NCBI Taxonomy" id="1553431"/>
    <lineage>
        <taxon>Bacteria</taxon>
        <taxon>Pseudomonadati</taxon>
        <taxon>Pseudomonadota</taxon>
        <taxon>Betaproteobacteria</taxon>
        <taxon>Burkholderiales</taxon>
        <taxon>Burkholderiaceae</taxon>
        <taxon>Mycoavidus</taxon>
    </lineage>
</organism>
<reference evidence="9 10" key="1">
    <citation type="journal article" date="2018" name="Microbes Environ.">
        <title>Comparative Genomic Insights into Endofungal Lifestyles of Two Bacterial Endosymbionts, Mycoavidus cysteinexigens and Burkholderia rhizoxinica.</title>
        <authorList>
            <person name="Sharmin D."/>
            <person name="Guo Y."/>
            <person name="Nishizawa T."/>
            <person name="Ohshima S."/>
            <person name="Sato Y."/>
            <person name="Takashima Y."/>
            <person name="Narisawa K."/>
            <person name="Ohta H."/>
        </authorList>
    </citation>
    <scope>NUCLEOTIDE SEQUENCE [LARGE SCALE GENOMIC DNA]</scope>
    <source>
        <strain evidence="9 10">B1-EB</strain>
    </source>
</reference>
<evidence type="ECO:0000256" key="3">
    <source>
        <dbReference type="ARBA" id="ARBA00012261"/>
    </source>
</evidence>
<dbReference type="Pfam" id="PF00551">
    <property type="entry name" value="Formyl_trans_N"/>
    <property type="match status" value="1"/>
</dbReference>
<name>A0A2Z6EYC0_9BURK</name>
<dbReference type="InterPro" id="IPR036477">
    <property type="entry name" value="Formyl_transf_N_sf"/>
</dbReference>
<dbReference type="SUPFAM" id="SSF50486">
    <property type="entry name" value="FMT C-terminal domain-like"/>
    <property type="match status" value="1"/>
</dbReference>
<gene>
    <name evidence="8" type="primary">fmt</name>
    <name evidence="9" type="ORF">MCB1EB_2302</name>
</gene>
<dbReference type="Gene3D" id="3.10.25.10">
    <property type="entry name" value="Formyl transferase, C-terminal domain"/>
    <property type="match status" value="1"/>
</dbReference>
<evidence type="ECO:0000256" key="4">
    <source>
        <dbReference type="ARBA" id="ARBA00016014"/>
    </source>
</evidence>
<dbReference type="CDD" id="cd08704">
    <property type="entry name" value="Met_tRNA_FMT_C"/>
    <property type="match status" value="1"/>
</dbReference>
<evidence type="ECO:0000256" key="6">
    <source>
        <dbReference type="ARBA" id="ARBA00022917"/>
    </source>
</evidence>
<evidence type="ECO:0000313" key="9">
    <source>
        <dbReference type="EMBL" id="BBE10463.1"/>
    </source>
</evidence>
<proteinExistence type="inferred from homology"/>
<keyword evidence="6 8" id="KW-0648">Protein biosynthesis</keyword>
<dbReference type="InterPro" id="IPR005794">
    <property type="entry name" value="Fmt"/>
</dbReference>
<dbReference type="PANTHER" id="PTHR11138">
    <property type="entry name" value="METHIONYL-TRNA FORMYLTRANSFERASE"/>
    <property type="match status" value="1"/>
</dbReference>
<dbReference type="GO" id="GO:0004479">
    <property type="term" value="F:methionyl-tRNA formyltransferase activity"/>
    <property type="evidence" value="ECO:0007669"/>
    <property type="project" value="UniProtKB-UniRule"/>
</dbReference>
<dbReference type="RefSeq" id="WP_045364015.1">
    <property type="nucleotide sequence ID" value="NZ_AP018150.1"/>
</dbReference>
<comment type="catalytic activity">
    <reaction evidence="7 8">
        <text>L-methionyl-tRNA(fMet) + (6R)-10-formyltetrahydrofolate = N-formyl-L-methionyl-tRNA(fMet) + (6S)-5,6,7,8-tetrahydrofolate + H(+)</text>
        <dbReference type="Rhea" id="RHEA:24380"/>
        <dbReference type="Rhea" id="RHEA-COMP:9952"/>
        <dbReference type="Rhea" id="RHEA-COMP:9953"/>
        <dbReference type="ChEBI" id="CHEBI:15378"/>
        <dbReference type="ChEBI" id="CHEBI:57453"/>
        <dbReference type="ChEBI" id="CHEBI:78530"/>
        <dbReference type="ChEBI" id="CHEBI:78844"/>
        <dbReference type="ChEBI" id="CHEBI:195366"/>
        <dbReference type="EC" id="2.1.2.9"/>
    </reaction>
</comment>
<dbReference type="PANTHER" id="PTHR11138:SF5">
    <property type="entry name" value="METHIONYL-TRNA FORMYLTRANSFERASE, MITOCHONDRIAL"/>
    <property type="match status" value="1"/>
</dbReference>
<dbReference type="InterPro" id="IPR002376">
    <property type="entry name" value="Formyl_transf_N"/>
</dbReference>
<accession>A0A2Z6EYC0</accession>
<dbReference type="InterPro" id="IPR005793">
    <property type="entry name" value="Formyl_trans_C"/>
</dbReference>
<evidence type="ECO:0000256" key="5">
    <source>
        <dbReference type="ARBA" id="ARBA00022679"/>
    </source>
</evidence>
<dbReference type="InterPro" id="IPR037022">
    <property type="entry name" value="Formyl_trans_C_sf"/>
</dbReference>
<sequence>MSRNLRVIFAGTPAFAATTLAAIQAAGFVVPLVLTQPDRPAGRGMKLAASPVKQLALQQGLPLIQPTSLRTDGRFPAEAAAALDHLHLTPHDVMVVVAYGLLLPQAVLEIAPHGCINVHASLLPRWRGAAPIQRALAAGDEQTGVTLMQMDVGLDTGPMLKRASIPILTSDTTASLHDKLASLGAQLIVEELQMLAERGALQATPQPIEGVTYAEKISKQEARLNWQLPAGTLARQVRAFDPFPGALAVLDGESLKIWAATPVAAPQTAMPGEIIQITPDAVTIACGTDALTVTQWQKPGGKRLAVSEFLKGFALREGQCFAV</sequence>
<dbReference type="Pfam" id="PF02911">
    <property type="entry name" value="Formyl_trans_C"/>
    <property type="match status" value="1"/>
</dbReference>
<comment type="similarity">
    <text evidence="2 8">Belongs to the Fmt family.</text>
</comment>
<evidence type="ECO:0000256" key="7">
    <source>
        <dbReference type="ARBA" id="ARBA00048558"/>
    </source>
</evidence>
<protein>
    <recommendedName>
        <fullName evidence="4 8">Methionyl-tRNA formyltransferase</fullName>
        <ecNumber evidence="3 8">2.1.2.9</ecNumber>
    </recommendedName>
</protein>
<keyword evidence="10" id="KW-1185">Reference proteome</keyword>
<evidence type="ECO:0000256" key="2">
    <source>
        <dbReference type="ARBA" id="ARBA00010699"/>
    </source>
</evidence>
<feature type="binding site" evidence="8">
    <location>
        <begin position="121"/>
        <end position="124"/>
    </location>
    <ligand>
        <name>(6S)-5,6,7,8-tetrahydrofolate</name>
        <dbReference type="ChEBI" id="CHEBI:57453"/>
    </ligand>
</feature>
<dbReference type="InterPro" id="IPR044135">
    <property type="entry name" value="Met-tRNA-FMT_C"/>
</dbReference>
<keyword evidence="5 8" id="KW-0808">Transferase</keyword>
<comment type="function">
    <text evidence="1 8">Attaches a formyl group to the free amino group of methionyl-tRNA(fMet). The formyl group appears to play a dual role in the initiator identity of N-formylmethionyl-tRNA by promoting its recognition by IF2 and preventing the misappropriation of this tRNA by the elongation apparatus.</text>
</comment>
<evidence type="ECO:0000256" key="8">
    <source>
        <dbReference type="HAMAP-Rule" id="MF_00182"/>
    </source>
</evidence>
<dbReference type="EC" id="2.1.2.9" evidence="3 8"/>
<dbReference type="CDD" id="cd08646">
    <property type="entry name" value="FMT_core_Met-tRNA-FMT_N"/>
    <property type="match status" value="1"/>
</dbReference>
<dbReference type="InterPro" id="IPR011034">
    <property type="entry name" value="Formyl_transferase-like_C_sf"/>
</dbReference>
<dbReference type="NCBIfam" id="TIGR00460">
    <property type="entry name" value="fmt"/>
    <property type="match status" value="1"/>
</dbReference>
<dbReference type="Proteomes" id="UP000282597">
    <property type="component" value="Chromosome"/>
</dbReference>
<dbReference type="KEGG" id="mcys:MCB1EB_2302"/>
<dbReference type="GO" id="GO:0005829">
    <property type="term" value="C:cytosol"/>
    <property type="evidence" value="ECO:0007669"/>
    <property type="project" value="TreeGrafter"/>
</dbReference>
<dbReference type="InterPro" id="IPR001555">
    <property type="entry name" value="GART_AS"/>
</dbReference>
<dbReference type="HAMAP" id="MF_00182">
    <property type="entry name" value="Formyl_trans"/>
    <property type="match status" value="1"/>
</dbReference>
<dbReference type="SUPFAM" id="SSF53328">
    <property type="entry name" value="Formyltransferase"/>
    <property type="match status" value="1"/>
</dbReference>
<dbReference type="PROSITE" id="PS00373">
    <property type="entry name" value="GART"/>
    <property type="match status" value="1"/>
</dbReference>
<dbReference type="InterPro" id="IPR041711">
    <property type="entry name" value="Met-tRNA-FMT_N"/>
</dbReference>